<evidence type="ECO:0000313" key="2">
    <source>
        <dbReference type="EMBL" id="NYE47127.1"/>
    </source>
</evidence>
<name>A0A852TUZ9_9ACTN</name>
<feature type="region of interest" description="Disordered" evidence="1">
    <location>
        <begin position="1"/>
        <end position="20"/>
    </location>
</feature>
<comment type="caution">
    <text evidence="2">The sequence shown here is derived from an EMBL/GenBank/DDBJ whole genome shotgun (WGS) entry which is preliminary data.</text>
</comment>
<gene>
    <name evidence="2" type="ORF">HDA32_002247</name>
</gene>
<reference evidence="2 3" key="1">
    <citation type="submission" date="2020-07" db="EMBL/GenBank/DDBJ databases">
        <title>Sequencing the genomes of 1000 actinobacteria strains.</title>
        <authorList>
            <person name="Klenk H.-P."/>
        </authorList>
    </citation>
    <scope>NUCLEOTIDE SEQUENCE [LARGE SCALE GENOMIC DNA]</scope>
    <source>
        <strain evidence="2 3">CXB654</strain>
    </source>
</reference>
<dbReference type="AlphaFoldDB" id="A0A852TUZ9"/>
<proteinExistence type="predicted"/>
<keyword evidence="3" id="KW-1185">Reference proteome</keyword>
<evidence type="ECO:0000313" key="3">
    <source>
        <dbReference type="Proteomes" id="UP000589036"/>
    </source>
</evidence>
<sequence>MQIDGVVGQAGGGAEDDLDQPGVGVLLHILIGGGHDQIGDTVTIDVIGNSHRLGVDRRGRQRSQQNQPRKRPDLFALGAGESLALYSFRVAATERTEHSALPAPRRTANG</sequence>
<protein>
    <submittedName>
        <fullName evidence="2">Uncharacterized protein</fullName>
    </submittedName>
</protein>
<evidence type="ECO:0000256" key="1">
    <source>
        <dbReference type="SAM" id="MobiDB-lite"/>
    </source>
</evidence>
<organism evidence="2 3">
    <name type="scientific">Spinactinospora alkalitolerans</name>
    <dbReference type="NCBI Taxonomy" id="687207"/>
    <lineage>
        <taxon>Bacteria</taxon>
        <taxon>Bacillati</taxon>
        <taxon>Actinomycetota</taxon>
        <taxon>Actinomycetes</taxon>
        <taxon>Streptosporangiales</taxon>
        <taxon>Nocardiopsidaceae</taxon>
        <taxon>Spinactinospora</taxon>
    </lineage>
</organism>
<feature type="region of interest" description="Disordered" evidence="1">
    <location>
        <begin position="54"/>
        <end position="74"/>
    </location>
</feature>
<dbReference type="Proteomes" id="UP000589036">
    <property type="component" value="Unassembled WGS sequence"/>
</dbReference>
<dbReference type="EMBL" id="JACCCC010000001">
    <property type="protein sequence ID" value="NYE47127.1"/>
    <property type="molecule type" value="Genomic_DNA"/>
</dbReference>
<accession>A0A852TUZ9</accession>